<evidence type="ECO:0000256" key="1">
    <source>
        <dbReference type="SAM" id="MobiDB-lite"/>
    </source>
</evidence>
<reference evidence="3 4" key="2">
    <citation type="submission" date="2023-11" db="EMBL/GenBank/DDBJ databases">
        <authorList>
            <person name="Lara A.C."/>
            <person name="Chronakova A."/>
        </authorList>
    </citation>
    <scope>NUCLEOTIDE SEQUENCE [LARGE SCALE GENOMIC DNA]</scope>
    <source>
        <strain evidence="3 4">BCCO 10_0798</strain>
    </source>
</reference>
<sequence>MTPRPLPRSLDPLPEESLTGYLLRLSHRLEITPARLEVLTGLASLPGSAGVVWQWRIPEPRAAVFARTTRLSRAEADQLCLDGLRDRYPPLLLNYALDGHWVRRGKDLPGMRGWISTTSTRYCPQCLAGDGSPVQQAHGGAWRRQWRLKAIFACDRHQRLLRYRCPACDTPALGRTTHANRLIPAPSLLQHPTRCRNLPACNHPLDKDTNTKISTAAAPRHQTRLRYLLDFHARLTQQLELDHSGAAHQPQRASQYFFDLQLLTRLIRHCWPLAAPLASPLLDIDALSAHVNDLHRTMATLRAENKPVWNMPLRAGPPEDPYSTAQLLTLAGQLREHPDHIDEHLAVLLRTVTPPSRIEPMLQPCSPALRVIAQPYLDRLTQARRQTRPATTPPRRITARRPPQPVRPLPAATFDHRHIPHQFDHDHIQPLTDLIPHSDVEHQLLHRYAALHTFTAATGRAMAAAARTLEIPEHKAQHAHSRVTIWAREHNATSDLDTAMRTVFDNIDNSDTRIDYQRRRHALRGWTIPEHDWNLITSPLVQAQRATKVPSTTDWGPRKRLIASLLLWTVITRGDYTTAPLYLQRSHVHPHDRRFVVLAQRLMHEYRKPPMVTGRGSHVTVLLNALAAYRASLEQLIDDGALISSTP</sequence>
<protein>
    <submittedName>
        <fullName evidence="3">TniQ family protein</fullName>
    </submittedName>
</protein>
<proteinExistence type="predicted"/>
<comment type="caution">
    <text evidence="3">The sequence shown here is derived from an EMBL/GenBank/DDBJ whole genome shotgun (WGS) entry which is preliminary data.</text>
</comment>
<organism evidence="3 4">
    <name type="scientific">Lentzea kristufekii</name>
    <dbReference type="NCBI Taxonomy" id="3095430"/>
    <lineage>
        <taxon>Bacteria</taxon>
        <taxon>Bacillati</taxon>
        <taxon>Actinomycetota</taxon>
        <taxon>Actinomycetes</taxon>
        <taxon>Pseudonocardiales</taxon>
        <taxon>Pseudonocardiaceae</taxon>
        <taxon>Lentzea</taxon>
    </lineage>
</organism>
<dbReference type="Proteomes" id="UP001271792">
    <property type="component" value="Unassembled WGS sequence"/>
</dbReference>
<dbReference type="EMBL" id="JAXAVV010000017">
    <property type="protein sequence ID" value="MDX8053844.1"/>
    <property type="molecule type" value="Genomic_DNA"/>
</dbReference>
<evidence type="ECO:0000313" key="3">
    <source>
        <dbReference type="EMBL" id="MDX8053844.1"/>
    </source>
</evidence>
<dbReference type="InterPro" id="IPR009492">
    <property type="entry name" value="TniQ"/>
</dbReference>
<evidence type="ECO:0000313" key="4">
    <source>
        <dbReference type="Proteomes" id="UP001271792"/>
    </source>
</evidence>
<gene>
    <name evidence="3" type="ORF">SK571_31125</name>
</gene>
<accession>A0ABU4TZV3</accession>
<feature type="region of interest" description="Disordered" evidence="1">
    <location>
        <begin position="383"/>
        <end position="406"/>
    </location>
</feature>
<dbReference type="Pfam" id="PF06527">
    <property type="entry name" value="TniQ"/>
    <property type="match status" value="1"/>
</dbReference>
<reference evidence="3 4" key="1">
    <citation type="submission" date="2023-11" db="EMBL/GenBank/DDBJ databases">
        <title>Lentzea sokolovensis, sp. nov., Lentzea kristufkii, sp. nov., and Lentzea miocenensis, sp. nov., rare actinobacteria from Sokolov Coal Basin, Miocene lacustrine sediment, Czech Republic.</title>
        <authorList>
            <person name="Lara A."/>
            <person name="Kotroba L."/>
            <person name="Nouioui I."/>
            <person name="Neumann-Schaal M."/>
            <person name="Mast Y."/>
            <person name="Chronakova A."/>
        </authorList>
    </citation>
    <scope>NUCLEOTIDE SEQUENCE [LARGE SCALE GENOMIC DNA]</scope>
    <source>
        <strain evidence="3 4">BCCO 10_0798</strain>
    </source>
</reference>
<feature type="domain" description="TniQ" evidence="2">
    <location>
        <begin position="7"/>
        <end position="161"/>
    </location>
</feature>
<keyword evidence="4" id="KW-1185">Reference proteome</keyword>
<name>A0ABU4TZV3_9PSEU</name>
<dbReference type="RefSeq" id="WP_319987642.1">
    <property type="nucleotide sequence ID" value="NZ_JAXAVV010000017.1"/>
</dbReference>
<evidence type="ECO:0000259" key="2">
    <source>
        <dbReference type="Pfam" id="PF06527"/>
    </source>
</evidence>